<dbReference type="RefSeq" id="WP_066235703.1">
    <property type="nucleotide sequence ID" value="NZ_CP066701.1"/>
</dbReference>
<reference evidence="6 8" key="2">
    <citation type="submission" date="2020-12" db="EMBL/GenBank/DDBJ databases">
        <title>Taxonomic evaluation of the Bacillus sporothermodurans group of bacteria based on whole genome sequences.</title>
        <authorList>
            <person name="Fiedler G."/>
            <person name="Herbstmann A.-D."/>
            <person name="Doll E."/>
            <person name="Wenning M."/>
            <person name="Brinks E."/>
            <person name="Kabisch J."/>
            <person name="Breitenwieser F."/>
            <person name="Lappann M."/>
            <person name="Boehnlein C."/>
            <person name="Franz C."/>
        </authorList>
    </citation>
    <scope>NUCLEOTIDE SEQUENCE [LARGE SCALE GENOMIC DNA]</scope>
    <source>
        <strain evidence="6 8">DSM 10599</strain>
    </source>
</reference>
<proteinExistence type="predicted"/>
<evidence type="ECO:0000313" key="5">
    <source>
        <dbReference type="EMBL" id="KYC89574.1"/>
    </source>
</evidence>
<dbReference type="PRINTS" id="PR00032">
    <property type="entry name" value="HTHARAC"/>
</dbReference>
<gene>
    <name evidence="5" type="ORF">B4102_3988</name>
    <name evidence="6" type="ORF">JGZ69_05415</name>
</gene>
<evidence type="ECO:0000313" key="7">
    <source>
        <dbReference type="Proteomes" id="UP000075666"/>
    </source>
</evidence>
<evidence type="ECO:0000256" key="2">
    <source>
        <dbReference type="ARBA" id="ARBA00023125"/>
    </source>
</evidence>
<dbReference type="InterPro" id="IPR020449">
    <property type="entry name" value="Tscrpt_reg_AraC-type_HTH"/>
</dbReference>
<dbReference type="PROSITE" id="PS01124">
    <property type="entry name" value="HTH_ARAC_FAMILY_2"/>
    <property type="match status" value="1"/>
</dbReference>
<dbReference type="Proteomes" id="UP000595512">
    <property type="component" value="Chromosome"/>
</dbReference>
<dbReference type="PANTHER" id="PTHR43280:SF28">
    <property type="entry name" value="HTH-TYPE TRANSCRIPTIONAL ACTIVATOR RHAS"/>
    <property type="match status" value="1"/>
</dbReference>
<dbReference type="SMART" id="SM00342">
    <property type="entry name" value="HTH_ARAC"/>
    <property type="match status" value="1"/>
</dbReference>
<dbReference type="STRING" id="46224.B4102_3988"/>
<dbReference type="OrthoDB" id="192171at2"/>
<dbReference type="PROSITE" id="PS00041">
    <property type="entry name" value="HTH_ARAC_FAMILY_1"/>
    <property type="match status" value="1"/>
</dbReference>
<keyword evidence="7" id="KW-1185">Reference proteome</keyword>
<dbReference type="AlphaFoldDB" id="A0A150KKB1"/>
<dbReference type="InterPro" id="IPR018062">
    <property type="entry name" value="HTH_AraC-typ_CS"/>
</dbReference>
<evidence type="ECO:0000256" key="1">
    <source>
        <dbReference type="ARBA" id="ARBA00023015"/>
    </source>
</evidence>
<dbReference type="InterPro" id="IPR018060">
    <property type="entry name" value="HTH_AraC"/>
</dbReference>
<dbReference type="EMBL" id="CP066701">
    <property type="protein sequence ID" value="QQX26311.1"/>
    <property type="molecule type" value="Genomic_DNA"/>
</dbReference>
<evidence type="ECO:0000313" key="6">
    <source>
        <dbReference type="EMBL" id="QQX26311.1"/>
    </source>
</evidence>
<dbReference type="InterPro" id="IPR009057">
    <property type="entry name" value="Homeodomain-like_sf"/>
</dbReference>
<accession>A0A150KKB1</accession>
<evidence type="ECO:0000259" key="4">
    <source>
        <dbReference type="PROSITE" id="PS01124"/>
    </source>
</evidence>
<name>A0A150KKB1_9BACI</name>
<reference evidence="5 7" key="1">
    <citation type="submission" date="2016-01" db="EMBL/GenBank/DDBJ databases">
        <title>Genome Sequences of Twelve Sporeforming Bacillus Species Isolated from Foods.</title>
        <authorList>
            <person name="Berendsen E.M."/>
            <person name="Wells-Bennik M.H."/>
            <person name="Krawcyk A.O."/>
            <person name="De Jong A."/>
            <person name="Holsappel S."/>
            <person name="Eijlander R.T."/>
            <person name="Kuipers O.P."/>
        </authorList>
    </citation>
    <scope>NUCLEOTIDE SEQUENCE [LARGE SCALE GENOMIC DNA]</scope>
    <source>
        <strain evidence="5 7">B4102</strain>
    </source>
</reference>
<keyword evidence="1" id="KW-0805">Transcription regulation</keyword>
<dbReference type="PATRIC" id="fig|46224.3.peg.1139"/>
<dbReference type="Pfam" id="PF12833">
    <property type="entry name" value="HTH_18"/>
    <property type="match status" value="1"/>
</dbReference>
<feature type="domain" description="HTH araC/xylS-type" evidence="4">
    <location>
        <begin position="49"/>
        <end position="108"/>
    </location>
</feature>
<dbReference type="SUPFAM" id="SSF46689">
    <property type="entry name" value="Homeodomain-like"/>
    <property type="match status" value="1"/>
</dbReference>
<protein>
    <submittedName>
        <fullName evidence="6">Helix-turn-helix transcriptional regulator</fullName>
    </submittedName>
</protein>
<dbReference type="Proteomes" id="UP000075666">
    <property type="component" value="Unassembled WGS sequence"/>
</dbReference>
<dbReference type="PANTHER" id="PTHR43280">
    <property type="entry name" value="ARAC-FAMILY TRANSCRIPTIONAL REGULATOR"/>
    <property type="match status" value="1"/>
</dbReference>
<evidence type="ECO:0000313" key="8">
    <source>
        <dbReference type="Proteomes" id="UP000595512"/>
    </source>
</evidence>
<evidence type="ECO:0000256" key="3">
    <source>
        <dbReference type="ARBA" id="ARBA00023163"/>
    </source>
</evidence>
<dbReference type="EMBL" id="LQYN01000131">
    <property type="protein sequence ID" value="KYC89574.1"/>
    <property type="molecule type" value="Genomic_DNA"/>
</dbReference>
<dbReference type="GO" id="GO:0043565">
    <property type="term" value="F:sequence-specific DNA binding"/>
    <property type="evidence" value="ECO:0007669"/>
    <property type="project" value="InterPro"/>
</dbReference>
<dbReference type="GO" id="GO:0003700">
    <property type="term" value="F:DNA-binding transcription factor activity"/>
    <property type="evidence" value="ECO:0007669"/>
    <property type="project" value="InterPro"/>
</dbReference>
<keyword evidence="3" id="KW-0804">Transcription</keyword>
<sequence>MYFLLAKHTELAKQNGFERTDKYYYEKTVNQDEIEVLKFIARCMVQVFGYGPIEYLNRIRIEQSKAFLIYTDWSIERIAEQCGISQLSYYCRLFKKQVGITPNQYRKSKK</sequence>
<organism evidence="5 7">
    <name type="scientific">Heyndrickxia sporothermodurans</name>
    <dbReference type="NCBI Taxonomy" id="46224"/>
    <lineage>
        <taxon>Bacteria</taxon>
        <taxon>Bacillati</taxon>
        <taxon>Bacillota</taxon>
        <taxon>Bacilli</taxon>
        <taxon>Bacillales</taxon>
        <taxon>Bacillaceae</taxon>
        <taxon>Heyndrickxia</taxon>
    </lineage>
</organism>
<dbReference type="Gene3D" id="1.10.10.60">
    <property type="entry name" value="Homeodomain-like"/>
    <property type="match status" value="1"/>
</dbReference>
<keyword evidence="2" id="KW-0238">DNA-binding</keyword>
<dbReference type="KEGG" id="hspo:JGZ69_05415"/>